<dbReference type="RefSeq" id="WP_309799493.1">
    <property type="nucleotide sequence ID" value="NZ_BAAAHY010000007.1"/>
</dbReference>
<evidence type="ECO:0008006" key="4">
    <source>
        <dbReference type="Google" id="ProtNLM"/>
    </source>
</evidence>
<dbReference type="InterPro" id="IPR006311">
    <property type="entry name" value="TAT_signal"/>
</dbReference>
<evidence type="ECO:0000313" key="3">
    <source>
        <dbReference type="Proteomes" id="UP001185069"/>
    </source>
</evidence>
<name>A0ABU1JE53_9MICC</name>
<gene>
    <name evidence="2" type="ORF">JOE69_002657</name>
</gene>
<comment type="caution">
    <text evidence="2">The sequence shown here is derived from an EMBL/GenBank/DDBJ whole genome shotgun (WGS) entry which is preliminary data.</text>
</comment>
<reference evidence="2 3" key="1">
    <citation type="submission" date="2023-07" db="EMBL/GenBank/DDBJ databases">
        <title>Sequencing the genomes of 1000 actinobacteria strains.</title>
        <authorList>
            <person name="Klenk H.-P."/>
        </authorList>
    </citation>
    <scope>NUCLEOTIDE SEQUENCE [LARGE SCALE GENOMIC DNA]</scope>
    <source>
        <strain evidence="2 3">DSM 14555</strain>
    </source>
</reference>
<accession>A0ABU1JE53</accession>
<evidence type="ECO:0000313" key="2">
    <source>
        <dbReference type="EMBL" id="MDR6270419.1"/>
    </source>
</evidence>
<keyword evidence="3" id="KW-1185">Reference proteome</keyword>
<evidence type="ECO:0000256" key="1">
    <source>
        <dbReference type="SAM" id="SignalP"/>
    </source>
</evidence>
<feature type="signal peptide" evidence="1">
    <location>
        <begin position="1"/>
        <end position="33"/>
    </location>
</feature>
<dbReference type="Proteomes" id="UP001185069">
    <property type="component" value="Unassembled WGS sequence"/>
</dbReference>
<sequence>MIKPIRKRRRLLALSIAATAITVTSFTIPAAQAADPNTAEGAGYTVEPVGDPFEAAYTIEPGTYPGADKIAAQKKILLKDGDGQIMLAECGSAPNQINIRSVVAADLMFCFNLSGPTGWLKMEITGSYIARATEDKNLSVKATDVQNREILTEVPKGENRPIRSAGATVTVVELRVNPQ</sequence>
<feature type="chain" id="PRO_5046550009" description="Secreted protein" evidence="1">
    <location>
        <begin position="34"/>
        <end position="179"/>
    </location>
</feature>
<protein>
    <recommendedName>
        <fullName evidence="4">Secreted protein</fullName>
    </recommendedName>
</protein>
<organism evidence="2 3">
    <name type="scientific">Arthrobacter russicus</name>
    <dbReference type="NCBI Taxonomy" id="172040"/>
    <lineage>
        <taxon>Bacteria</taxon>
        <taxon>Bacillati</taxon>
        <taxon>Actinomycetota</taxon>
        <taxon>Actinomycetes</taxon>
        <taxon>Micrococcales</taxon>
        <taxon>Micrococcaceae</taxon>
        <taxon>Arthrobacter</taxon>
    </lineage>
</organism>
<dbReference type="PROSITE" id="PS51318">
    <property type="entry name" value="TAT"/>
    <property type="match status" value="1"/>
</dbReference>
<keyword evidence="1" id="KW-0732">Signal</keyword>
<dbReference type="EMBL" id="JAVDQF010000001">
    <property type="protein sequence ID" value="MDR6270419.1"/>
    <property type="molecule type" value="Genomic_DNA"/>
</dbReference>
<proteinExistence type="predicted"/>